<evidence type="ECO:0000256" key="9">
    <source>
        <dbReference type="ARBA" id="ARBA00023136"/>
    </source>
</evidence>
<evidence type="ECO:0000256" key="2">
    <source>
        <dbReference type="ARBA" id="ARBA00006278"/>
    </source>
</evidence>
<sequence length="1088" mass="120391">MAGLNERNVYFGPDSMKQYFDPDCQPPLPLVELPQCLNPYYADGVRIYAKMMTMHPANNVKAMPALNMLESSVAPGKTRTIIEYSSGSTVISMSLIARAIHGINDTRAFLSNKTSEAKLKLMQFFGLNITLFGGPSQPEPVDERGGIQNARRMAMDSEEIINPNQYENDDNWQAHIRWTGPQIFKQLPEINVICAGMGTSGTMTGLGTYFKDVKPSVLRVAVCTAPGDRVPGPRSFALLRPVEFPWKAAVDVVEEVGSPESFSLSLDLCREGLVCGPSSGFNLQGLFQMLDKRKAAGTLSELAGPDKLTHCVFLCCDLPYQYIGEYFEKVAPAKFHPIQNERLSKVDLYRYDESWERSPMELLRAIYEPPRSLSQFLLGDVVLRSQRCVLDLRKERDFAIWHLSGSVNVPLQSLDSDTPGPFADASVLEAQWLELDRLFSERDVLAKLQAQRVLLLCYGGDTARIAASVLRAKGIEADNVRGGYQALMEALLSECRVTAPTVGAQYHVYALGTIYFLCATLGVFVVSHFLNKYAPSSLKKSRLWRKAEAVARYVAYKGFQLPALRYWSPSLGVILLLLAGVVFFFAMTLGPKPYYWPDPGVVKYGGSPPIATRSGWMALALLPFGMAISAKANLISALTGVSHEKLQIFHQWIGYAMFVLALIHTFPFIVYNIRVGDMVMQWDTQVTYWTGVVALLAQAYLTFLSIPVIRKRFYETFKATHLLAALVFILFFFFHCDFRLSSWDYFIATGSIYMFSLFAAQFRTYCMHGVHEASLDILPSGFVRVKIPTITSWRSGQHIFIRFFALGLHSLTSHPFTIASTYRDPERLGKAPEMILTIQPRGGLTARLAKLAAKSPGITKKVLLEGPYGGLPTTAPNLGHLDTVLVISGGSGATFSLPIIEETLHRRLALPSSPATRTSCCAPEPSSRKKLQVVFATRSAAVARWYIEEVEALFSTYGASNESSAAVYITQSQEQQKSTRLSSSLDEPLESTAELADKEINHPEDSTSSPSPPSSQYNITLHKLVRPNLPSIITGATSAERGSGNRIGVFVCGPESMLHDTRNAAAEAQARVLRGEVDEVYLHSEPFS</sequence>
<evidence type="ECO:0000256" key="6">
    <source>
        <dbReference type="ARBA" id="ARBA00022989"/>
    </source>
</evidence>
<dbReference type="CDD" id="cd00158">
    <property type="entry name" value="RHOD"/>
    <property type="match status" value="1"/>
</dbReference>
<dbReference type="GO" id="GO:0015677">
    <property type="term" value="P:copper ion import"/>
    <property type="evidence" value="ECO:0007669"/>
    <property type="project" value="TreeGrafter"/>
</dbReference>
<dbReference type="Pfam" id="PF00581">
    <property type="entry name" value="Rhodanese"/>
    <property type="match status" value="1"/>
</dbReference>
<dbReference type="SUPFAM" id="SSF52821">
    <property type="entry name" value="Rhodanese/Cell cycle control phosphatase"/>
    <property type="match status" value="1"/>
</dbReference>
<comment type="similarity">
    <text evidence="2">Belongs to the ferric reductase (FRE) family.</text>
</comment>
<dbReference type="SUPFAM" id="SSF52343">
    <property type="entry name" value="Ferredoxin reductase-like, C-terminal NADP-linked domain"/>
    <property type="match status" value="1"/>
</dbReference>
<feature type="domain" description="Rhodanese" evidence="12">
    <location>
        <begin position="383"/>
        <end position="496"/>
    </location>
</feature>
<keyword evidence="8" id="KW-0406">Ion transport</keyword>
<dbReference type="SMART" id="SM00450">
    <property type="entry name" value="RHOD"/>
    <property type="match status" value="1"/>
</dbReference>
<keyword evidence="9 11" id="KW-0472">Membrane</keyword>
<dbReference type="InterPro" id="IPR051410">
    <property type="entry name" value="Ferric/Cupric_Reductase"/>
</dbReference>
<keyword evidence="5" id="KW-0249">Electron transport</keyword>
<dbReference type="GO" id="GO:0005886">
    <property type="term" value="C:plasma membrane"/>
    <property type="evidence" value="ECO:0007669"/>
    <property type="project" value="TreeGrafter"/>
</dbReference>
<dbReference type="Gene3D" id="3.40.250.10">
    <property type="entry name" value="Rhodanese-like domain"/>
    <property type="match status" value="1"/>
</dbReference>
<dbReference type="GO" id="GO:0006879">
    <property type="term" value="P:intracellular iron ion homeostasis"/>
    <property type="evidence" value="ECO:0007669"/>
    <property type="project" value="TreeGrafter"/>
</dbReference>
<keyword evidence="3" id="KW-0813">Transport</keyword>
<dbReference type="InterPro" id="IPR036052">
    <property type="entry name" value="TrpB-like_PALP_sf"/>
</dbReference>
<accession>A0A507QRC2</accession>
<dbReference type="CDD" id="cd06186">
    <property type="entry name" value="NOX_Duox_like_FAD_NADP"/>
    <property type="match status" value="1"/>
</dbReference>
<dbReference type="Gene3D" id="3.40.50.80">
    <property type="entry name" value="Nucleotide-binding domain of ferredoxin-NADP reductase (FNR) module"/>
    <property type="match status" value="1"/>
</dbReference>
<dbReference type="InterPro" id="IPR039261">
    <property type="entry name" value="FNR_nucleotide-bd"/>
</dbReference>
<feature type="transmembrane region" description="Helical" evidence="11">
    <location>
        <begin position="686"/>
        <end position="709"/>
    </location>
</feature>
<dbReference type="InterPro" id="IPR001763">
    <property type="entry name" value="Rhodanese-like_dom"/>
</dbReference>
<feature type="transmembrane region" description="Helical" evidence="11">
    <location>
        <begin position="506"/>
        <end position="530"/>
    </location>
</feature>
<dbReference type="PANTHER" id="PTHR32361:SF23">
    <property type="entry name" value="FERRIC-CHELATE REDUCTASE"/>
    <property type="match status" value="1"/>
</dbReference>
<dbReference type="AlphaFoldDB" id="A0A507QRC2"/>
<dbReference type="Gene3D" id="3.40.50.1100">
    <property type="match status" value="2"/>
</dbReference>
<evidence type="ECO:0000256" key="11">
    <source>
        <dbReference type="SAM" id="Phobius"/>
    </source>
</evidence>
<feature type="domain" description="FAD-binding FR-type" evidence="13">
    <location>
        <begin position="750"/>
        <end position="874"/>
    </location>
</feature>
<comment type="caution">
    <text evidence="14">The sequence shown here is derived from an EMBL/GenBank/DDBJ whole genome shotgun (WGS) entry which is preliminary data.</text>
</comment>
<dbReference type="InterPro" id="IPR017927">
    <property type="entry name" value="FAD-bd_FR_type"/>
</dbReference>
<evidence type="ECO:0000256" key="5">
    <source>
        <dbReference type="ARBA" id="ARBA00022982"/>
    </source>
</evidence>
<feature type="compositionally biased region" description="Polar residues" evidence="10">
    <location>
        <begin position="972"/>
        <end position="985"/>
    </location>
</feature>
<dbReference type="SFLD" id="SFLDG01168">
    <property type="entry name" value="Ferric_reductase_subgroup_(FRE"/>
    <property type="match status" value="1"/>
</dbReference>
<feature type="transmembrane region" description="Helical" evidence="11">
    <location>
        <begin position="716"/>
        <end position="734"/>
    </location>
</feature>
<protein>
    <recommendedName>
        <fullName evidence="16">FAD-binding FR-type domain-containing protein</fullName>
    </recommendedName>
</protein>
<evidence type="ECO:0000256" key="1">
    <source>
        <dbReference type="ARBA" id="ARBA00004141"/>
    </source>
</evidence>
<dbReference type="EMBL" id="VIFY01000142">
    <property type="protein sequence ID" value="TQB69662.1"/>
    <property type="molecule type" value="Genomic_DNA"/>
</dbReference>
<dbReference type="Pfam" id="PF08022">
    <property type="entry name" value="FAD_binding_8"/>
    <property type="match status" value="1"/>
</dbReference>
<feature type="transmembrane region" description="Helical" evidence="11">
    <location>
        <begin position="566"/>
        <end position="589"/>
    </location>
</feature>
<evidence type="ECO:0000313" key="14">
    <source>
        <dbReference type="EMBL" id="TQB69662.1"/>
    </source>
</evidence>
<dbReference type="Pfam" id="PF08030">
    <property type="entry name" value="NAD_binding_6"/>
    <property type="match status" value="1"/>
</dbReference>
<evidence type="ECO:0000259" key="12">
    <source>
        <dbReference type="PROSITE" id="PS50206"/>
    </source>
</evidence>
<evidence type="ECO:0000259" key="13">
    <source>
        <dbReference type="PROSITE" id="PS51384"/>
    </source>
</evidence>
<dbReference type="GO" id="GO:0000293">
    <property type="term" value="F:ferric-chelate reductase activity"/>
    <property type="evidence" value="ECO:0007669"/>
    <property type="project" value="UniProtKB-ARBA"/>
</dbReference>
<keyword evidence="4 11" id="KW-0812">Transmembrane</keyword>
<feature type="transmembrane region" description="Helical" evidence="11">
    <location>
        <begin position="616"/>
        <end position="640"/>
    </location>
</feature>
<dbReference type="SFLD" id="SFLDS00052">
    <property type="entry name" value="Ferric_Reductase_Domain"/>
    <property type="match status" value="1"/>
</dbReference>
<evidence type="ECO:0008006" key="16">
    <source>
        <dbReference type="Google" id="ProtNLM"/>
    </source>
</evidence>
<dbReference type="SUPFAM" id="SSF53686">
    <property type="entry name" value="Tryptophan synthase beta subunit-like PLP-dependent enzymes"/>
    <property type="match status" value="1"/>
</dbReference>
<keyword evidence="7" id="KW-0560">Oxidoreductase</keyword>
<dbReference type="InterPro" id="IPR013121">
    <property type="entry name" value="Fe_red_NAD-bd_6"/>
</dbReference>
<dbReference type="InterPro" id="IPR001926">
    <property type="entry name" value="TrpB-like_PALP"/>
</dbReference>
<dbReference type="STRING" id="5098.A0A507QRC2"/>
<feature type="transmembrane region" description="Helical" evidence="11">
    <location>
        <begin position="652"/>
        <end position="674"/>
    </location>
</feature>
<dbReference type="GO" id="GO:0006826">
    <property type="term" value="P:iron ion transport"/>
    <property type="evidence" value="ECO:0007669"/>
    <property type="project" value="TreeGrafter"/>
</dbReference>
<dbReference type="Proteomes" id="UP000319663">
    <property type="component" value="Unassembled WGS sequence"/>
</dbReference>
<feature type="region of interest" description="Disordered" evidence="10">
    <location>
        <begin position="972"/>
        <end position="991"/>
    </location>
</feature>
<dbReference type="PANTHER" id="PTHR32361">
    <property type="entry name" value="FERRIC/CUPRIC REDUCTASE TRANSMEMBRANE COMPONENT"/>
    <property type="match status" value="1"/>
</dbReference>
<comment type="subcellular location">
    <subcellularLocation>
        <location evidence="1">Membrane</location>
        <topology evidence="1">Multi-pass membrane protein</topology>
    </subcellularLocation>
</comment>
<dbReference type="InterPro" id="IPR013112">
    <property type="entry name" value="FAD-bd_8"/>
</dbReference>
<dbReference type="PROSITE" id="PS51384">
    <property type="entry name" value="FAD_FR"/>
    <property type="match status" value="1"/>
</dbReference>
<name>A0A507QRC2_MONPU</name>
<evidence type="ECO:0000313" key="15">
    <source>
        <dbReference type="Proteomes" id="UP000319663"/>
    </source>
</evidence>
<dbReference type="InterPro" id="IPR013130">
    <property type="entry name" value="Fe3_Rdtase_TM_dom"/>
</dbReference>
<proteinExistence type="inferred from homology"/>
<evidence type="ECO:0000256" key="8">
    <source>
        <dbReference type="ARBA" id="ARBA00023065"/>
    </source>
</evidence>
<keyword evidence="15" id="KW-1185">Reference proteome</keyword>
<dbReference type="Pfam" id="PF00291">
    <property type="entry name" value="PALP"/>
    <property type="match status" value="1"/>
</dbReference>
<reference evidence="14 15" key="1">
    <citation type="submission" date="2019-06" db="EMBL/GenBank/DDBJ databases">
        <title>Wine fermentation using esterase from Monascus purpureus.</title>
        <authorList>
            <person name="Geng C."/>
            <person name="Zhang Y."/>
        </authorList>
    </citation>
    <scope>NUCLEOTIDE SEQUENCE [LARGE SCALE GENOMIC DNA]</scope>
    <source>
        <strain evidence="14">HQ1</strain>
    </source>
</reference>
<dbReference type="FunFam" id="3.40.50.1100:FF:000058">
    <property type="entry name" value="Cysteine synthase B, putative"/>
    <property type="match status" value="1"/>
</dbReference>
<dbReference type="InterPro" id="IPR036873">
    <property type="entry name" value="Rhodanese-like_dom_sf"/>
</dbReference>
<evidence type="ECO:0000256" key="7">
    <source>
        <dbReference type="ARBA" id="ARBA00023002"/>
    </source>
</evidence>
<keyword evidence="6 11" id="KW-1133">Transmembrane helix</keyword>
<dbReference type="PROSITE" id="PS50206">
    <property type="entry name" value="RHODANESE_3"/>
    <property type="match status" value="1"/>
</dbReference>
<evidence type="ECO:0000256" key="3">
    <source>
        <dbReference type="ARBA" id="ARBA00022448"/>
    </source>
</evidence>
<gene>
    <name evidence="14" type="ORF">MPDQ_001571</name>
</gene>
<dbReference type="Pfam" id="PF01794">
    <property type="entry name" value="Ferric_reduct"/>
    <property type="match status" value="1"/>
</dbReference>
<organism evidence="14 15">
    <name type="scientific">Monascus purpureus</name>
    <name type="common">Red mold</name>
    <name type="synonym">Monascus anka</name>
    <dbReference type="NCBI Taxonomy" id="5098"/>
    <lineage>
        <taxon>Eukaryota</taxon>
        <taxon>Fungi</taxon>
        <taxon>Dikarya</taxon>
        <taxon>Ascomycota</taxon>
        <taxon>Pezizomycotina</taxon>
        <taxon>Eurotiomycetes</taxon>
        <taxon>Eurotiomycetidae</taxon>
        <taxon>Eurotiales</taxon>
        <taxon>Aspergillaceae</taxon>
        <taxon>Monascus</taxon>
    </lineage>
</organism>
<evidence type="ECO:0000256" key="4">
    <source>
        <dbReference type="ARBA" id="ARBA00022692"/>
    </source>
</evidence>
<evidence type="ECO:0000256" key="10">
    <source>
        <dbReference type="SAM" id="MobiDB-lite"/>
    </source>
</evidence>